<feature type="domain" description="Integrase catalytic" evidence="1">
    <location>
        <begin position="21"/>
        <end position="182"/>
    </location>
</feature>
<dbReference type="NCBIfam" id="NF033563">
    <property type="entry name" value="transpos_IS30"/>
    <property type="match status" value="1"/>
</dbReference>
<dbReference type="GO" id="GO:0004803">
    <property type="term" value="F:transposase activity"/>
    <property type="evidence" value="ECO:0007669"/>
    <property type="project" value="TreeGrafter"/>
</dbReference>
<proteinExistence type="predicted"/>
<dbReference type="InterPro" id="IPR053392">
    <property type="entry name" value="Transposase_IS30-like"/>
</dbReference>
<dbReference type="InterPro" id="IPR036397">
    <property type="entry name" value="RNaseH_sf"/>
</dbReference>
<name>A0AAJ0N3F0_9XANT</name>
<dbReference type="EMBL" id="JSYJ01000113">
    <property type="protein sequence ID" value="KHM92505.1"/>
    <property type="molecule type" value="Genomic_DNA"/>
</dbReference>
<evidence type="ECO:0000259" key="1">
    <source>
        <dbReference type="PROSITE" id="PS50994"/>
    </source>
</evidence>
<dbReference type="PANTHER" id="PTHR10948">
    <property type="entry name" value="TRANSPOSASE"/>
    <property type="match status" value="1"/>
</dbReference>
<dbReference type="AlphaFoldDB" id="A0AAJ0N3F0"/>
<dbReference type="Proteomes" id="UP000030969">
    <property type="component" value="Unassembled WGS sequence"/>
</dbReference>
<dbReference type="InterPro" id="IPR051917">
    <property type="entry name" value="Transposase-Integrase"/>
</dbReference>
<reference evidence="2 3" key="1">
    <citation type="submission" date="2014-11" db="EMBL/GenBank/DDBJ databases">
        <title>Draft Genome Sequences of Xanthomonas vesicatoria Strains from the Balkan Peninsula.</title>
        <authorList>
            <person name="Vancheva T."/>
            <person name="Lefeuvre P."/>
            <person name="Bogatzevska N."/>
            <person name="Moncheva P."/>
            <person name="Koebnik R."/>
        </authorList>
    </citation>
    <scope>NUCLEOTIDE SEQUENCE [LARGE SCALE GENOMIC DNA]</scope>
    <source>
        <strain evidence="2 3">53M</strain>
    </source>
</reference>
<sequence>RKRRRRRRTRWSWPAKDRRNWKERPAVVEQRHRIGDWELDTLRASHGKAVVVSMTERRSRPHLLAFSPDGTAQNVRNAIVQRLGKRRQHVHTLTADSGKEFADYRLIATALQADVYFADPYSPWQRGSNESANGLTQQYLPRHTDFSTITDEHLRCIEQRLSNRPRKILGFKTPLEISSEEIKNSVANQS</sequence>
<gene>
    <name evidence="2" type="ORF">OR61_16525</name>
</gene>
<dbReference type="GO" id="GO:0032196">
    <property type="term" value="P:transposition"/>
    <property type="evidence" value="ECO:0007669"/>
    <property type="project" value="TreeGrafter"/>
</dbReference>
<protein>
    <submittedName>
        <fullName evidence="2">Transposase</fullName>
    </submittedName>
</protein>
<dbReference type="GO" id="GO:0015074">
    <property type="term" value="P:DNA integration"/>
    <property type="evidence" value="ECO:0007669"/>
    <property type="project" value="InterPro"/>
</dbReference>
<comment type="caution">
    <text evidence="2">The sequence shown here is derived from an EMBL/GenBank/DDBJ whole genome shotgun (WGS) entry which is preliminary data.</text>
</comment>
<dbReference type="Gene3D" id="3.30.420.10">
    <property type="entry name" value="Ribonuclease H-like superfamily/Ribonuclease H"/>
    <property type="match status" value="1"/>
</dbReference>
<dbReference type="InterPro" id="IPR012337">
    <property type="entry name" value="RNaseH-like_sf"/>
</dbReference>
<evidence type="ECO:0000313" key="2">
    <source>
        <dbReference type="EMBL" id="KHM92505.1"/>
    </source>
</evidence>
<dbReference type="GO" id="GO:0003676">
    <property type="term" value="F:nucleic acid binding"/>
    <property type="evidence" value="ECO:0007669"/>
    <property type="project" value="InterPro"/>
</dbReference>
<evidence type="ECO:0000313" key="3">
    <source>
        <dbReference type="Proteomes" id="UP000030969"/>
    </source>
</evidence>
<feature type="non-terminal residue" evidence="2">
    <location>
        <position position="1"/>
    </location>
</feature>
<dbReference type="GO" id="GO:0005829">
    <property type="term" value="C:cytosol"/>
    <property type="evidence" value="ECO:0007669"/>
    <property type="project" value="TreeGrafter"/>
</dbReference>
<accession>A0AAJ0N3F0</accession>
<dbReference type="PROSITE" id="PS50994">
    <property type="entry name" value="INTEGRASE"/>
    <property type="match status" value="1"/>
</dbReference>
<dbReference type="PANTHER" id="PTHR10948:SF23">
    <property type="entry name" value="TRANSPOSASE INSI FOR INSERTION SEQUENCE ELEMENT IS30A-RELATED"/>
    <property type="match status" value="1"/>
</dbReference>
<organism evidence="2 3">
    <name type="scientific">Xanthomonas vesicatoria</name>
    <dbReference type="NCBI Taxonomy" id="56460"/>
    <lineage>
        <taxon>Bacteria</taxon>
        <taxon>Pseudomonadati</taxon>
        <taxon>Pseudomonadota</taxon>
        <taxon>Gammaproteobacteria</taxon>
        <taxon>Lysobacterales</taxon>
        <taxon>Lysobacteraceae</taxon>
        <taxon>Xanthomonas</taxon>
    </lineage>
</organism>
<dbReference type="SUPFAM" id="SSF53098">
    <property type="entry name" value="Ribonuclease H-like"/>
    <property type="match status" value="1"/>
</dbReference>
<dbReference type="InterPro" id="IPR001584">
    <property type="entry name" value="Integrase_cat-core"/>
</dbReference>